<accession>A0A1S1MMK6</accession>
<name>A0A1S1MMK6_9GAMM</name>
<keyword evidence="1" id="KW-0812">Transmembrane</keyword>
<dbReference type="EMBL" id="MKJU01000028">
    <property type="protein sequence ID" value="OHU89633.1"/>
    <property type="molecule type" value="Genomic_DNA"/>
</dbReference>
<evidence type="ECO:0000256" key="1">
    <source>
        <dbReference type="SAM" id="Phobius"/>
    </source>
</evidence>
<dbReference type="OrthoDB" id="5587008at2"/>
<gene>
    <name evidence="2" type="ORF">BET10_16030</name>
</gene>
<evidence type="ECO:0000313" key="3">
    <source>
        <dbReference type="Proteomes" id="UP000179786"/>
    </source>
</evidence>
<dbReference type="RefSeq" id="WP_070986261.1">
    <property type="nucleotide sequence ID" value="NZ_MKJU01000028.1"/>
</dbReference>
<keyword evidence="3" id="KW-1185">Reference proteome</keyword>
<evidence type="ECO:0008006" key="4">
    <source>
        <dbReference type="Google" id="ProtNLM"/>
    </source>
</evidence>
<sequence length="159" mass="18302">MRLGTKAWNNVVIISMLLMIFFLNGIHHKLNPQSEPKGPQRLLPEQSFVLTLAFPGYKIERIGTSWRIDGLWQAQPEQLRALIALWQTTLLDVAQVSLNQDQALSVAQIWIASQELPLSYQLYQADGQYYLFDKQQQHWLQLSTEQANLLFAPLALDKQ</sequence>
<keyword evidence="1" id="KW-0472">Membrane</keyword>
<keyword evidence="1" id="KW-1133">Transmembrane helix</keyword>
<dbReference type="AlphaFoldDB" id="A0A1S1MMK6"/>
<reference evidence="2 3" key="1">
    <citation type="submission" date="2016-09" db="EMBL/GenBank/DDBJ databases">
        <title>Pseudoalteromonas amylolytica sp. nov., isolated from the surface seawater.</title>
        <authorList>
            <person name="Wu Y.-H."/>
            <person name="Cheng H."/>
            <person name="Jin X.-B."/>
            <person name="Wang C.-S."/>
            <person name="Xu X.-W."/>
        </authorList>
    </citation>
    <scope>NUCLEOTIDE SEQUENCE [LARGE SCALE GENOMIC DNA]</scope>
    <source>
        <strain evidence="2 3">JW1</strain>
    </source>
</reference>
<organism evidence="2 3">
    <name type="scientific">Pseudoalteromonas amylolytica</name>
    <dbReference type="NCBI Taxonomy" id="1859457"/>
    <lineage>
        <taxon>Bacteria</taxon>
        <taxon>Pseudomonadati</taxon>
        <taxon>Pseudomonadota</taxon>
        <taxon>Gammaproteobacteria</taxon>
        <taxon>Alteromonadales</taxon>
        <taxon>Pseudoalteromonadaceae</taxon>
        <taxon>Pseudoalteromonas</taxon>
    </lineage>
</organism>
<comment type="caution">
    <text evidence="2">The sequence shown here is derived from an EMBL/GenBank/DDBJ whole genome shotgun (WGS) entry which is preliminary data.</text>
</comment>
<evidence type="ECO:0000313" key="2">
    <source>
        <dbReference type="EMBL" id="OHU89633.1"/>
    </source>
</evidence>
<feature type="transmembrane region" description="Helical" evidence="1">
    <location>
        <begin position="7"/>
        <end position="26"/>
    </location>
</feature>
<proteinExistence type="predicted"/>
<protein>
    <recommendedName>
        <fullName evidence="4">DUF4340 domain-containing protein</fullName>
    </recommendedName>
</protein>
<dbReference type="Proteomes" id="UP000179786">
    <property type="component" value="Unassembled WGS sequence"/>
</dbReference>